<keyword evidence="3" id="KW-1185">Reference proteome</keyword>
<feature type="compositionally biased region" description="Polar residues" evidence="1">
    <location>
        <begin position="1"/>
        <end position="15"/>
    </location>
</feature>
<feature type="compositionally biased region" description="Basic and acidic residues" evidence="1">
    <location>
        <begin position="251"/>
        <end position="275"/>
    </location>
</feature>
<gene>
    <name evidence="2" type="ORF">PIIN_06471</name>
</gene>
<evidence type="ECO:0000256" key="1">
    <source>
        <dbReference type="SAM" id="MobiDB-lite"/>
    </source>
</evidence>
<name>G4TMI5_SERID</name>
<dbReference type="HOGENOM" id="CLU_1012360_0_0_1"/>
<evidence type="ECO:0000313" key="2">
    <source>
        <dbReference type="EMBL" id="CCA72534.1"/>
    </source>
</evidence>
<dbReference type="AlphaFoldDB" id="G4TMI5"/>
<sequence length="275" mass="30200">MSSGILWAPTQSSAGEPSGARWQRNPMTELEVRKTWDPEEDDEPYSIVNPRLPMLPRSIVPIRRHSTKLSVIEGSIDDHATASESTAEDRESVSASSPIRPGFREDQGAIHSSGTLPTVHHKLHVPSQTHRRATSSERAVAPEGFARTSFMTSTSGQSRMSNLSDFPVPPVETADFTLTPSNVLSMDYFPPRLTSPTPVSPLSAEPGSPTADDVENASDSDGERGNGDDSRRSSSHRAFRENRSTFGPDTDVAREWAQHQRQLDDRSPTPTTEER</sequence>
<accession>G4TMI5</accession>
<dbReference type="Proteomes" id="UP000007148">
    <property type="component" value="Unassembled WGS sequence"/>
</dbReference>
<feature type="compositionally biased region" description="Basic and acidic residues" evidence="1">
    <location>
        <begin position="221"/>
        <end position="243"/>
    </location>
</feature>
<feature type="compositionally biased region" description="Polar residues" evidence="1">
    <location>
        <begin position="149"/>
        <end position="164"/>
    </location>
</feature>
<feature type="compositionally biased region" description="Basic and acidic residues" evidence="1">
    <location>
        <begin position="76"/>
        <end position="92"/>
    </location>
</feature>
<dbReference type="EMBL" id="CAFZ01000169">
    <property type="protein sequence ID" value="CCA72534.1"/>
    <property type="molecule type" value="Genomic_DNA"/>
</dbReference>
<protein>
    <submittedName>
        <fullName evidence="2">Uncharacterized protein</fullName>
    </submittedName>
</protein>
<dbReference type="OrthoDB" id="3228777at2759"/>
<proteinExistence type="predicted"/>
<feature type="region of interest" description="Disordered" evidence="1">
    <location>
        <begin position="1"/>
        <end position="50"/>
    </location>
</feature>
<dbReference type="InParanoid" id="G4TMI5"/>
<reference evidence="2 3" key="1">
    <citation type="journal article" date="2011" name="PLoS Pathog.">
        <title>Endophytic Life Strategies Decoded by Genome and Transcriptome Analyses of the Mutualistic Root Symbiont Piriformospora indica.</title>
        <authorList>
            <person name="Zuccaro A."/>
            <person name="Lahrmann U."/>
            <person name="Guldener U."/>
            <person name="Langen G."/>
            <person name="Pfiffi S."/>
            <person name="Biedenkopf D."/>
            <person name="Wong P."/>
            <person name="Samans B."/>
            <person name="Grimm C."/>
            <person name="Basiewicz M."/>
            <person name="Murat C."/>
            <person name="Martin F."/>
            <person name="Kogel K.H."/>
        </authorList>
    </citation>
    <scope>NUCLEOTIDE SEQUENCE [LARGE SCALE GENOMIC DNA]</scope>
    <source>
        <strain evidence="2 3">DSM 11827</strain>
    </source>
</reference>
<evidence type="ECO:0000313" key="3">
    <source>
        <dbReference type="Proteomes" id="UP000007148"/>
    </source>
</evidence>
<organism evidence="2 3">
    <name type="scientific">Serendipita indica (strain DSM 11827)</name>
    <name type="common">Root endophyte fungus</name>
    <name type="synonym">Piriformospora indica</name>
    <dbReference type="NCBI Taxonomy" id="1109443"/>
    <lineage>
        <taxon>Eukaryota</taxon>
        <taxon>Fungi</taxon>
        <taxon>Dikarya</taxon>
        <taxon>Basidiomycota</taxon>
        <taxon>Agaricomycotina</taxon>
        <taxon>Agaricomycetes</taxon>
        <taxon>Sebacinales</taxon>
        <taxon>Serendipitaceae</taxon>
        <taxon>Serendipita</taxon>
    </lineage>
</organism>
<feature type="compositionally biased region" description="Basic residues" evidence="1">
    <location>
        <begin position="119"/>
        <end position="133"/>
    </location>
</feature>
<feature type="region of interest" description="Disordered" evidence="1">
    <location>
        <begin position="72"/>
        <end position="275"/>
    </location>
</feature>
<comment type="caution">
    <text evidence="2">The sequence shown here is derived from an EMBL/GenBank/DDBJ whole genome shotgun (WGS) entry which is preliminary data.</text>
</comment>